<name>A0A3S4X0N4_9BACT</name>
<dbReference type="AlphaFoldDB" id="A0A3S4X0N4"/>
<dbReference type="InterPro" id="IPR032532">
    <property type="entry name" value="DUF4955"/>
</dbReference>
<evidence type="ECO:0000256" key="1">
    <source>
        <dbReference type="SAM" id="SignalP"/>
    </source>
</evidence>
<gene>
    <name evidence="3" type="ORF">NCTC13071_00477</name>
</gene>
<protein>
    <submittedName>
        <fullName evidence="3">Pectate lyase superfamily protein</fullName>
    </submittedName>
</protein>
<evidence type="ECO:0000313" key="4">
    <source>
        <dbReference type="Proteomes" id="UP000274578"/>
    </source>
</evidence>
<keyword evidence="1" id="KW-0732">Signal</keyword>
<dbReference type="EMBL" id="LR134384">
    <property type="protein sequence ID" value="VEH14500.1"/>
    <property type="molecule type" value="Genomic_DNA"/>
</dbReference>
<dbReference type="Pfam" id="PF16315">
    <property type="entry name" value="DUF4955"/>
    <property type="match status" value="1"/>
</dbReference>
<dbReference type="KEGG" id="poc:NCTC13071_00477"/>
<dbReference type="Gene3D" id="2.160.20.10">
    <property type="entry name" value="Single-stranded right-handed beta-helix, Pectin lyase-like"/>
    <property type="match status" value="1"/>
</dbReference>
<dbReference type="SUPFAM" id="SSF51126">
    <property type="entry name" value="Pectin lyase-like"/>
    <property type="match status" value="1"/>
</dbReference>
<dbReference type="Proteomes" id="UP000274578">
    <property type="component" value="Chromosome 1"/>
</dbReference>
<feature type="domain" description="DUF4955" evidence="2">
    <location>
        <begin position="400"/>
        <end position="549"/>
    </location>
</feature>
<reference evidence="3 4" key="1">
    <citation type="submission" date="2018-12" db="EMBL/GenBank/DDBJ databases">
        <authorList>
            <consortium name="Pathogen Informatics"/>
        </authorList>
    </citation>
    <scope>NUCLEOTIDE SEQUENCE [LARGE SCALE GENOMIC DNA]</scope>
    <source>
        <strain evidence="3 4">NCTC13071</strain>
    </source>
</reference>
<evidence type="ECO:0000313" key="3">
    <source>
        <dbReference type="EMBL" id="VEH14500.1"/>
    </source>
</evidence>
<feature type="chain" id="PRO_5018572802" evidence="1">
    <location>
        <begin position="22"/>
        <end position="796"/>
    </location>
</feature>
<organism evidence="3 4">
    <name type="scientific">Segatella oris</name>
    <dbReference type="NCBI Taxonomy" id="28135"/>
    <lineage>
        <taxon>Bacteria</taxon>
        <taxon>Pseudomonadati</taxon>
        <taxon>Bacteroidota</taxon>
        <taxon>Bacteroidia</taxon>
        <taxon>Bacteroidales</taxon>
        <taxon>Prevotellaceae</taxon>
        <taxon>Segatella</taxon>
    </lineage>
</organism>
<dbReference type="InterPro" id="IPR012334">
    <property type="entry name" value="Pectin_lyas_fold"/>
</dbReference>
<feature type="signal peptide" evidence="1">
    <location>
        <begin position="1"/>
        <end position="21"/>
    </location>
</feature>
<keyword evidence="3" id="KW-0456">Lyase</keyword>
<dbReference type="RefSeq" id="WP_018919728.1">
    <property type="nucleotide sequence ID" value="NZ_LR134384.1"/>
</dbReference>
<evidence type="ECO:0000259" key="2">
    <source>
        <dbReference type="Pfam" id="PF16315"/>
    </source>
</evidence>
<accession>A0A3S4X0N4</accession>
<dbReference type="InterPro" id="IPR011050">
    <property type="entry name" value="Pectin_lyase_fold/virulence"/>
</dbReference>
<dbReference type="GO" id="GO:0016829">
    <property type="term" value="F:lyase activity"/>
    <property type="evidence" value="ECO:0007669"/>
    <property type="project" value="UniProtKB-KW"/>
</dbReference>
<proteinExistence type="predicted"/>
<sequence>MKLSRKLWLLGCLLAATPLYAQQANTTAWNEFGTNSDKNVLLDFSYAGYKHGLSLPEENHSSYTTYDVTKYGAIPNDGKSDREALEKIITAIGKKANARAIIYFPEGEFILHTTADDVDDAKTGKKKSVCLNLVMGQVILKGAGRDKTILTMDAPMLPANEKVLYSSPTLLSIRNNGTSTPETYAKVKGTAAKGTFKVTVDNASKLKVGQWVCLKMKPNKDEKVIKEELLGRNPESTMTNLTQSGVTVIDYHQIKSISGTDITFEEPIMRAVKSGEEWEVIEYKHHEGVGVEDLTFRGKAKDKFKHHGSWQDDGAYKPINFVRLVNSWMRRVRFENITECATFQDCANVICYDVEITGNRGHSAVRMAGSSRGLIANVYDNTHGYLTSDKNFADQRTGLGQYHACGISKHSIGNVIWNCTWGTDDCFESHATQPRASLFDCCKGGFMQLRMGGDKSQLPNHLDDLTLWNFDCTAINPAEMPFKWWENGTGKWYKTLPPTIVGMHGTKVTFADKQTKRDEANGQEVSPRSLYAAQLKKRLGYLPDWVTELDAQAKEAKKTWDFTVMSTTDEDNLKKDTKWDDAANAGLNYYSNKQNIGSASGTKKPKFEEIKTYTTPLSANGKELEGMKGLHFGLYVNGVCKALGAGKFMICHDEAHRMLRLNARGIAIVIPNCKKGQTVVVHSKPTSRTAKNYFKTECNLDIKQGFAEPEDGALVQESIGTVKADGDVVLTSTNGLFLYDIILKDTAGKVIPTGLTKRFADNHKQQSGVPYNLQGQRVDRNYKGVVIQNGKKTIQK</sequence>
<dbReference type="GeneID" id="85011383"/>